<dbReference type="Proteomes" id="UP000799424">
    <property type="component" value="Unassembled WGS sequence"/>
</dbReference>
<dbReference type="OrthoDB" id="3682330at2759"/>
<accession>A0A6A6ZVM8</accession>
<evidence type="ECO:0000313" key="2">
    <source>
        <dbReference type="Proteomes" id="UP000799424"/>
    </source>
</evidence>
<gene>
    <name evidence="1" type="ORF">CC86DRAFT_383571</name>
</gene>
<protein>
    <recommendedName>
        <fullName evidence="3">F-box domain-containing protein</fullName>
    </recommendedName>
</protein>
<organism evidence="1 2">
    <name type="scientific">Ophiobolus disseminans</name>
    <dbReference type="NCBI Taxonomy" id="1469910"/>
    <lineage>
        <taxon>Eukaryota</taxon>
        <taxon>Fungi</taxon>
        <taxon>Dikarya</taxon>
        <taxon>Ascomycota</taxon>
        <taxon>Pezizomycotina</taxon>
        <taxon>Dothideomycetes</taxon>
        <taxon>Pleosporomycetidae</taxon>
        <taxon>Pleosporales</taxon>
        <taxon>Pleosporineae</taxon>
        <taxon>Phaeosphaeriaceae</taxon>
        <taxon>Ophiobolus</taxon>
    </lineage>
</organism>
<keyword evidence="2" id="KW-1185">Reference proteome</keyword>
<sequence length="152" mass="17492">MATGFTIHTQIPYRPLVQGRQMTTIVDQESKQSDNATDESTHNLERINRPKFYRFIDLPEELRLEILRFNLTTRRKITARMHTMIYGAEITGVSSVNKYIYSLAVPLYYGENEFSLFRELSASGRANISAFRMPPFATGSEDLRSLFPCTIT</sequence>
<proteinExistence type="predicted"/>
<reference evidence="1" key="1">
    <citation type="journal article" date="2020" name="Stud. Mycol.">
        <title>101 Dothideomycetes genomes: a test case for predicting lifestyles and emergence of pathogens.</title>
        <authorList>
            <person name="Haridas S."/>
            <person name="Albert R."/>
            <person name="Binder M."/>
            <person name="Bloem J."/>
            <person name="Labutti K."/>
            <person name="Salamov A."/>
            <person name="Andreopoulos B."/>
            <person name="Baker S."/>
            <person name="Barry K."/>
            <person name="Bills G."/>
            <person name="Bluhm B."/>
            <person name="Cannon C."/>
            <person name="Castanera R."/>
            <person name="Culley D."/>
            <person name="Daum C."/>
            <person name="Ezra D."/>
            <person name="Gonzalez J."/>
            <person name="Henrissat B."/>
            <person name="Kuo A."/>
            <person name="Liang C."/>
            <person name="Lipzen A."/>
            <person name="Lutzoni F."/>
            <person name="Magnuson J."/>
            <person name="Mondo S."/>
            <person name="Nolan M."/>
            <person name="Ohm R."/>
            <person name="Pangilinan J."/>
            <person name="Park H.-J."/>
            <person name="Ramirez L."/>
            <person name="Alfaro M."/>
            <person name="Sun H."/>
            <person name="Tritt A."/>
            <person name="Yoshinaga Y."/>
            <person name="Zwiers L.-H."/>
            <person name="Turgeon B."/>
            <person name="Goodwin S."/>
            <person name="Spatafora J."/>
            <person name="Crous P."/>
            <person name="Grigoriev I."/>
        </authorList>
    </citation>
    <scope>NUCLEOTIDE SEQUENCE</scope>
    <source>
        <strain evidence="1">CBS 113818</strain>
    </source>
</reference>
<dbReference type="AlphaFoldDB" id="A0A6A6ZVM8"/>
<name>A0A6A6ZVM8_9PLEO</name>
<evidence type="ECO:0008006" key="3">
    <source>
        <dbReference type="Google" id="ProtNLM"/>
    </source>
</evidence>
<dbReference type="EMBL" id="MU006229">
    <property type="protein sequence ID" value="KAF2824788.1"/>
    <property type="molecule type" value="Genomic_DNA"/>
</dbReference>
<evidence type="ECO:0000313" key="1">
    <source>
        <dbReference type="EMBL" id="KAF2824788.1"/>
    </source>
</evidence>